<keyword evidence="5" id="KW-1185">Reference proteome</keyword>
<keyword evidence="2" id="KW-0472">Membrane</keyword>
<dbReference type="NCBIfam" id="NF047864">
    <property type="entry name" value="CBU_0592_membra"/>
    <property type="match status" value="1"/>
</dbReference>
<dbReference type="OrthoDB" id="3256397at2"/>
<dbReference type="RefSeq" id="WP_123256138.1">
    <property type="nucleotide sequence ID" value="NZ_RBED01000115.1"/>
</dbReference>
<dbReference type="AlphaFoldDB" id="A0A3N0BSX5"/>
<sequence>MEFLAETSGWLGALAVLAGYLLFSIGRIPNGRTYQSANLIGALALLVNGAWHGAWPSVATNIAWCAIAITALIRLQRMRHADPLPLEAADLGGDELVPPPGPVPLEQVER</sequence>
<evidence type="ECO:0000313" key="5">
    <source>
        <dbReference type="Proteomes" id="UP000273807"/>
    </source>
</evidence>
<evidence type="ECO:0000313" key="4">
    <source>
        <dbReference type="EMBL" id="RNL51954.1"/>
    </source>
</evidence>
<reference evidence="4 5" key="1">
    <citation type="submission" date="2018-10" db="EMBL/GenBank/DDBJ databases">
        <title>Genome sequencing of Arthrobacter oryzae TNB02.</title>
        <authorList>
            <person name="Cho Y.-J."/>
            <person name="Cho A."/>
            <person name="Kim O.-S."/>
        </authorList>
    </citation>
    <scope>NUCLEOTIDE SEQUENCE [LARGE SCALE GENOMIC DNA]</scope>
    <source>
        <strain evidence="4 5">TNB02</strain>
    </source>
</reference>
<evidence type="ECO:0000256" key="1">
    <source>
        <dbReference type="SAM" id="MobiDB-lite"/>
    </source>
</evidence>
<dbReference type="EMBL" id="RBED01000115">
    <property type="protein sequence ID" value="RNL51954.1"/>
    <property type="molecule type" value="Genomic_DNA"/>
</dbReference>
<keyword evidence="2" id="KW-1133">Transmembrane helix</keyword>
<feature type="region of interest" description="Disordered" evidence="1">
    <location>
        <begin position="89"/>
        <end position="110"/>
    </location>
</feature>
<name>A0A3N0BSX5_9MICC</name>
<proteinExistence type="predicted"/>
<keyword evidence="2" id="KW-0812">Transmembrane</keyword>
<feature type="transmembrane region" description="Helical" evidence="2">
    <location>
        <begin position="57"/>
        <end position="75"/>
    </location>
</feature>
<gene>
    <name evidence="4" type="ORF">D7003_14525</name>
</gene>
<dbReference type="Proteomes" id="UP000273807">
    <property type="component" value="Unassembled WGS sequence"/>
</dbReference>
<comment type="caution">
    <text evidence="4">The sequence shown here is derived from an EMBL/GenBank/DDBJ whole genome shotgun (WGS) entry which is preliminary data.</text>
</comment>
<protein>
    <recommendedName>
        <fullName evidence="3">CBU-0592-like domain-containing protein</fullName>
    </recommendedName>
</protein>
<organism evidence="4 5">
    <name type="scientific">Arthrobacter oryzae</name>
    <dbReference type="NCBI Taxonomy" id="409290"/>
    <lineage>
        <taxon>Bacteria</taxon>
        <taxon>Bacillati</taxon>
        <taxon>Actinomycetota</taxon>
        <taxon>Actinomycetes</taxon>
        <taxon>Micrococcales</taxon>
        <taxon>Micrococcaceae</taxon>
        <taxon>Arthrobacter</taxon>
    </lineage>
</organism>
<feature type="domain" description="CBU-0592-like" evidence="3">
    <location>
        <begin position="7"/>
        <end position="77"/>
    </location>
</feature>
<dbReference type="Pfam" id="PF26604">
    <property type="entry name" value="CBU_0592"/>
    <property type="match status" value="1"/>
</dbReference>
<feature type="transmembrane region" description="Helical" evidence="2">
    <location>
        <begin position="7"/>
        <end position="26"/>
    </location>
</feature>
<evidence type="ECO:0000259" key="3">
    <source>
        <dbReference type="Pfam" id="PF26604"/>
    </source>
</evidence>
<accession>A0A3N0BSX5</accession>
<evidence type="ECO:0000256" key="2">
    <source>
        <dbReference type="SAM" id="Phobius"/>
    </source>
</evidence>
<dbReference type="InterPro" id="IPR058058">
    <property type="entry name" value="CBU_0592-like"/>
</dbReference>